<gene>
    <name evidence="1" type="ORF">ACCO45_007335</name>
</gene>
<evidence type="ECO:0000313" key="2">
    <source>
        <dbReference type="Proteomes" id="UP001638806"/>
    </source>
</evidence>
<protein>
    <submittedName>
        <fullName evidence="1">Uncharacterized protein</fullName>
    </submittedName>
</protein>
<keyword evidence="2" id="KW-1185">Reference proteome</keyword>
<comment type="caution">
    <text evidence="1">The sequence shown here is derived from an EMBL/GenBank/DDBJ whole genome shotgun (WGS) entry which is preliminary data.</text>
</comment>
<evidence type="ECO:0000313" key="1">
    <source>
        <dbReference type="EMBL" id="KAL3959173.1"/>
    </source>
</evidence>
<organism evidence="1 2">
    <name type="scientific">Purpureocillium lilacinum</name>
    <name type="common">Paecilomyces lilacinus</name>
    <dbReference type="NCBI Taxonomy" id="33203"/>
    <lineage>
        <taxon>Eukaryota</taxon>
        <taxon>Fungi</taxon>
        <taxon>Dikarya</taxon>
        <taxon>Ascomycota</taxon>
        <taxon>Pezizomycotina</taxon>
        <taxon>Sordariomycetes</taxon>
        <taxon>Hypocreomycetidae</taxon>
        <taxon>Hypocreales</taxon>
        <taxon>Ophiocordycipitaceae</taxon>
        <taxon>Purpureocillium</taxon>
    </lineage>
</organism>
<accession>A0ACC4DSU0</accession>
<proteinExistence type="predicted"/>
<name>A0ACC4DSU0_PURLI</name>
<reference evidence="1" key="1">
    <citation type="submission" date="2024-12" db="EMBL/GenBank/DDBJ databases">
        <title>Comparative genomics and development of molecular markers within Purpureocillium lilacinum and among Purpureocillium species.</title>
        <authorList>
            <person name="Yeh Z.-Y."/>
            <person name="Ni N.-T."/>
            <person name="Lo P.-H."/>
            <person name="Mushyakhwo K."/>
            <person name="Lin C.-F."/>
            <person name="Nai Y.-S."/>
        </authorList>
    </citation>
    <scope>NUCLEOTIDE SEQUENCE</scope>
    <source>
        <strain evidence="1">NCHU-NPUST-175</strain>
    </source>
</reference>
<dbReference type="EMBL" id="JBGNUJ010000006">
    <property type="protein sequence ID" value="KAL3959173.1"/>
    <property type="molecule type" value="Genomic_DNA"/>
</dbReference>
<dbReference type="Proteomes" id="UP001638806">
    <property type="component" value="Unassembled WGS sequence"/>
</dbReference>
<sequence length="246" mass="27902">MPKSLGRFAYLSVNTGLSMPIDVDNNCKCQNHCAGDLSTQTRRAPSLPNGLRSSEIPQKAPLYDHEKPFQYLIPIPPDSKDQRTTNVEFETRGRLLQISDIDSAISTSTATALRCETQLCPKKQRPDEDERPIWMATACRPRPHRVWRPLDHPVEDFPLAFCDASTLAEQDIVECDHVRRDYRGATLYPHFNPGQKFYYVGGQTPDEVVLFKIFDSDPDVRAKSEMCALLLWSPFANANLEAAEEY</sequence>